<comment type="caution">
    <text evidence="2">The sequence shown here is derived from an EMBL/GenBank/DDBJ whole genome shotgun (WGS) entry which is preliminary data.</text>
</comment>
<proteinExistence type="predicted"/>
<name>A0A401XNC7_9FLAO</name>
<evidence type="ECO:0000259" key="1">
    <source>
        <dbReference type="Pfam" id="PF10988"/>
    </source>
</evidence>
<dbReference type="Proteomes" id="UP000286715">
    <property type="component" value="Unassembled WGS sequence"/>
</dbReference>
<dbReference type="EMBL" id="BHZE01000025">
    <property type="protein sequence ID" value="GCD78526.1"/>
    <property type="molecule type" value="Genomic_DNA"/>
</dbReference>
<dbReference type="Pfam" id="PF10988">
    <property type="entry name" value="DUF2807"/>
    <property type="match status" value="1"/>
</dbReference>
<evidence type="ECO:0000313" key="3">
    <source>
        <dbReference type="Proteomes" id="UP000286715"/>
    </source>
</evidence>
<dbReference type="InterPro" id="IPR021255">
    <property type="entry name" value="DUF2807"/>
</dbReference>
<dbReference type="Gene3D" id="2.160.20.120">
    <property type="match status" value="1"/>
</dbReference>
<sequence length="216" mass="22981">MRTVDASGIQIEKSAALEDFSQITLAGNFTFKLKPGENTAILLKGDSAFLEYISYSVKRKKLIIETKRDWKGGEPPVIEVTTNAPITHMELAGAVKVISNRRIAVDKFQIDMAGASYADLSLRANEAFINQSGAAQLKIAGAVENLILNTTGASYTDAKTLPARNVKTTVNGASKAEVFAIDRLNVTLSGASSLKYLGSPAIKSSISGNATLSVIE</sequence>
<gene>
    <name evidence="2" type="ORF">JCM31826_20080</name>
</gene>
<feature type="domain" description="Putative auto-transporter adhesin head GIN" evidence="1">
    <location>
        <begin position="19"/>
        <end position="200"/>
    </location>
</feature>
<evidence type="ECO:0000313" key="2">
    <source>
        <dbReference type="EMBL" id="GCD78526.1"/>
    </source>
</evidence>
<protein>
    <recommendedName>
        <fullName evidence="1">Putative auto-transporter adhesin head GIN domain-containing protein</fullName>
    </recommendedName>
</protein>
<keyword evidence="3" id="KW-1185">Reference proteome</keyword>
<organism evidence="2 3">
    <name type="scientific">Thermaurantimonas aggregans</name>
    <dbReference type="NCBI Taxonomy" id="2173829"/>
    <lineage>
        <taxon>Bacteria</taxon>
        <taxon>Pseudomonadati</taxon>
        <taxon>Bacteroidota</taxon>
        <taxon>Flavobacteriia</taxon>
        <taxon>Flavobacteriales</taxon>
        <taxon>Schleiferiaceae</taxon>
        <taxon>Thermaurantimonas</taxon>
    </lineage>
</organism>
<accession>A0A401XNC7</accession>
<dbReference type="AlphaFoldDB" id="A0A401XNC7"/>
<reference evidence="2 3" key="1">
    <citation type="submission" date="2018-11" db="EMBL/GenBank/DDBJ databases">
        <title>Schleiferia aggregans sp. nov., a moderately thermophilic heterotrophic bacterium isolated from microbial mats at a terrestrial hot spring.</title>
        <authorList>
            <person name="Iino T."/>
            <person name="Ohkuma M."/>
            <person name="Haruta S."/>
        </authorList>
    </citation>
    <scope>NUCLEOTIDE SEQUENCE [LARGE SCALE GENOMIC DNA]</scope>
    <source>
        <strain evidence="2 3">LA</strain>
    </source>
</reference>